<gene>
    <name evidence="2" type="ORF">fugu_000717</name>
</gene>
<protein>
    <submittedName>
        <fullName evidence="2">Uncharacterized protein</fullName>
    </submittedName>
</protein>
<dbReference type="PANTHER" id="PTHR17117:SF3">
    <property type="entry name" value="NADH DEHYDROGENASE [UBIQUINONE] FLAVOPROTEIN 3, MITOCHONDRIAL"/>
    <property type="match status" value="1"/>
</dbReference>
<dbReference type="EMBL" id="SWLE01000001">
    <property type="protein sequence ID" value="TNN03688.1"/>
    <property type="molecule type" value="Genomic_DNA"/>
</dbReference>
<dbReference type="GO" id="GO:0045271">
    <property type="term" value="C:respiratory chain complex I"/>
    <property type="evidence" value="ECO:0007669"/>
    <property type="project" value="InterPro"/>
</dbReference>
<feature type="compositionally biased region" description="Low complexity" evidence="1">
    <location>
        <begin position="45"/>
        <end position="55"/>
    </location>
</feature>
<dbReference type="PANTHER" id="PTHR17117">
    <property type="entry name" value="NADH-UBIQUINONE OXIDOREDUCTASE"/>
    <property type="match status" value="1"/>
</dbReference>
<dbReference type="AlphaFoldDB" id="A0A4Z2CHH6"/>
<sequence length="101" mass="11551">MAASILRFGRRAPLKCFQSENWILQRNPLVAWFCSHPPEPPKVPKTPAGKKAAAAPPEPEEPLDPSTYKNYQHHSYHPFTFADMDVEMAKYRLPQPTANRH</sequence>
<keyword evidence="3" id="KW-1185">Reference proteome</keyword>
<dbReference type="InterPro" id="IPR026193">
    <property type="entry name" value="NDUFV3"/>
</dbReference>
<feature type="region of interest" description="Disordered" evidence="1">
    <location>
        <begin position="40"/>
        <end position="69"/>
    </location>
</feature>
<accession>A0A4Z2CHH6</accession>
<evidence type="ECO:0000256" key="1">
    <source>
        <dbReference type="SAM" id="MobiDB-lite"/>
    </source>
</evidence>
<proteinExistence type="predicted"/>
<evidence type="ECO:0000313" key="3">
    <source>
        <dbReference type="Proteomes" id="UP000516260"/>
    </source>
</evidence>
<name>A0A4Z2CHH6_9TELE</name>
<evidence type="ECO:0000313" key="2">
    <source>
        <dbReference type="EMBL" id="TNN03688.1"/>
    </source>
</evidence>
<dbReference type="Pfam" id="PF15880">
    <property type="entry name" value="NDUFV3"/>
    <property type="match status" value="1"/>
</dbReference>
<dbReference type="Proteomes" id="UP000516260">
    <property type="component" value="Chromosome 1"/>
</dbReference>
<reference evidence="2 3" key="1">
    <citation type="submission" date="2019-04" db="EMBL/GenBank/DDBJ databases">
        <title>The sequence and de novo assembly of Takifugu bimaculatus genome using PacBio and Hi-C technologies.</title>
        <authorList>
            <person name="Xu P."/>
            <person name="Liu B."/>
            <person name="Zhou Z."/>
        </authorList>
    </citation>
    <scope>NUCLEOTIDE SEQUENCE [LARGE SCALE GENOMIC DNA]</scope>
    <source>
        <strain evidence="2">TB-2018</strain>
        <tissue evidence="2">Muscle</tissue>
    </source>
</reference>
<organism evidence="2 3">
    <name type="scientific">Takifugu bimaculatus</name>
    <dbReference type="NCBI Taxonomy" id="433685"/>
    <lineage>
        <taxon>Eukaryota</taxon>
        <taxon>Metazoa</taxon>
        <taxon>Chordata</taxon>
        <taxon>Craniata</taxon>
        <taxon>Vertebrata</taxon>
        <taxon>Euteleostomi</taxon>
        <taxon>Actinopterygii</taxon>
        <taxon>Neopterygii</taxon>
        <taxon>Teleostei</taxon>
        <taxon>Neoteleostei</taxon>
        <taxon>Acanthomorphata</taxon>
        <taxon>Eupercaria</taxon>
        <taxon>Tetraodontiformes</taxon>
        <taxon>Tetradontoidea</taxon>
        <taxon>Tetraodontidae</taxon>
        <taxon>Takifugu</taxon>
    </lineage>
</organism>
<dbReference type="GO" id="GO:0005739">
    <property type="term" value="C:mitochondrion"/>
    <property type="evidence" value="ECO:0007669"/>
    <property type="project" value="InterPro"/>
</dbReference>
<dbReference type="GO" id="GO:0042775">
    <property type="term" value="P:mitochondrial ATP synthesis coupled electron transport"/>
    <property type="evidence" value="ECO:0007669"/>
    <property type="project" value="TreeGrafter"/>
</dbReference>
<comment type="caution">
    <text evidence="2">The sequence shown here is derived from an EMBL/GenBank/DDBJ whole genome shotgun (WGS) entry which is preliminary data.</text>
</comment>